<evidence type="ECO:0000313" key="7">
    <source>
        <dbReference type="Proteomes" id="UP001521785"/>
    </source>
</evidence>
<proteinExistence type="predicted"/>
<comment type="caution">
    <text evidence="6">The sequence shown here is derived from an EMBL/GenBank/DDBJ whole genome shotgun (WGS) entry which is preliminary data.</text>
</comment>
<comment type="subcellular location">
    <subcellularLocation>
        <location evidence="1">Endomembrane system</location>
    </subcellularLocation>
</comment>
<feature type="region of interest" description="Disordered" evidence="4">
    <location>
        <begin position="963"/>
        <end position="998"/>
    </location>
</feature>
<name>A0ABR3R098_9PLEO</name>
<dbReference type="PANTHER" id="PTHR45738">
    <property type="entry name" value="POLYPHOSPHOINOSITIDE PHOSPHATASE"/>
    <property type="match status" value="1"/>
</dbReference>
<protein>
    <submittedName>
        <fullName evidence="6">Phosphatidylinositol-3,5-bisphosphate 5-phosphatase</fullName>
    </submittedName>
</protein>
<dbReference type="Pfam" id="PF02383">
    <property type="entry name" value="Syja_N"/>
    <property type="match status" value="1"/>
</dbReference>
<dbReference type="PANTHER" id="PTHR45738:SF5">
    <property type="entry name" value="POLYPHOSPHOINOSITIDE PHOSPHATASE"/>
    <property type="match status" value="1"/>
</dbReference>
<reference evidence="6 7" key="1">
    <citation type="submission" date="2024-02" db="EMBL/GenBank/DDBJ databases">
        <title>De novo assembly and annotation of 12 fungi associated with fruit tree decline syndrome in Ontario, Canada.</title>
        <authorList>
            <person name="Sulman M."/>
            <person name="Ellouze W."/>
            <person name="Ilyukhin E."/>
        </authorList>
    </citation>
    <scope>NUCLEOTIDE SEQUENCE [LARGE SCALE GENOMIC DNA]</scope>
    <source>
        <strain evidence="6 7">M42-189</strain>
    </source>
</reference>
<feature type="compositionally biased region" description="Low complexity" evidence="4">
    <location>
        <begin position="1049"/>
        <end position="1060"/>
    </location>
</feature>
<dbReference type="InterPro" id="IPR043573">
    <property type="entry name" value="Fig4-like"/>
</dbReference>
<evidence type="ECO:0000256" key="1">
    <source>
        <dbReference type="ARBA" id="ARBA00004308"/>
    </source>
</evidence>
<keyword evidence="2" id="KW-0378">Hydrolase</keyword>
<accession>A0ABR3R098</accession>
<dbReference type="EMBL" id="JAKJXO020000012">
    <property type="protein sequence ID" value="KAL1597833.1"/>
    <property type="molecule type" value="Genomic_DNA"/>
</dbReference>
<evidence type="ECO:0000256" key="3">
    <source>
        <dbReference type="ARBA" id="ARBA00023136"/>
    </source>
</evidence>
<evidence type="ECO:0000313" key="6">
    <source>
        <dbReference type="EMBL" id="KAL1597833.1"/>
    </source>
</evidence>
<evidence type="ECO:0000256" key="2">
    <source>
        <dbReference type="ARBA" id="ARBA00022801"/>
    </source>
</evidence>
<feature type="region of interest" description="Disordered" evidence="4">
    <location>
        <begin position="794"/>
        <end position="828"/>
    </location>
</feature>
<feature type="region of interest" description="Disordered" evidence="4">
    <location>
        <begin position="1"/>
        <end position="48"/>
    </location>
</feature>
<sequence length="1135" mass="129426">MERETHGGDLYDPLGSHPGSARARGSNESLTDIPEDVEQTSTTIGSPEIVAKDGAAPTLDFIPAEDVEQVPGMPRGDTESMKFDGEDENPAIPEFFQRSSSPAAMHKQKGAAYEKVGEDGINRMHKFYLYETSTRFYLIGTDLLDKHYRVLKIDRTAPPGHLSIFEDDIVYDRKEMNHLLNTINDGNKHTGGVKIKCSTWGLMGFIRFTEAYYMVLITKRAQVAMLGGHYIYQVDGTELIPLTTGSSSRFQKDRNPEEARYLSILNNLDLTRFFYFSYSYDITRSLQQNIIRERNAFNEGLKHPSRDYQDIFVWNHYLLEPAREALKNVHDWCHAVIHGSIDQSSLDVFGRRIYITLMARRSRFFAGARFLKRGTNDLGYVANDVETEQIVSEALTTSFHAPGPRLWSNPTYTSYVQHRGSIPLYWTQDNSGVTPKPDIKLSLPDPFHSAAALHFDNLFERYGAPVYVLNLIKQRERTPRESKLLHEYKDAIEYLNQSLPHDKRIIYEAFDMARASKTRGQDVILSLEHLGEKVLRQTGFFHNGDSELDTPQVQNGVARTNCIDCLDRTNAAQFVIGKRALGRQLQALGVISGNTVEYDSDCIDNFTHMFHNHGDAIAMQYGGSHLVNTMATYRKINQWQSSSRDMVESFKRYYHNSFLDSQRQEACNLFLGNYIHAEGQPMLWDLQTDYYLHHADPRFWLETPRRDYITWYTPEFLQPRSLPPFTVPCNEHKKLVLNGTAEHDDYWNEYYRPLAVTSLLKVYAFRLSCPPAKEKDTSHPSRLQDASPFVVRKKQQAQATVPNDNKKPARKGVTILDPSSDTESRRHSFARRRQNMHLQIPETGALVRQSILRDPQFETQMSLSAPPGVVSFQTLDQSSSTGFSSSLNTKGFKPADKALIHQWTLAQFHENSLNPSVTATEEEEYERYIGHPLNLPLVVSNEAPVVGDPTALDFLEYLNMSESGTQPAQSDQDQDSDSDSFYHVPLSKSVPTPGHNLRLDTDVASIRSLPMRPTSSASFSYPLTPFSHPYQHKPFAHNFHHLHDDYPDTPDTNPPDLSDPAPAPTAASGNAKFQTTDEDIEEFEEFLKVRDNPLDVEEEDGAKKRYKAYRQWLRGKSFFKQSKVDPEWQNQLPVR</sequence>
<evidence type="ECO:0000259" key="5">
    <source>
        <dbReference type="PROSITE" id="PS50275"/>
    </source>
</evidence>
<dbReference type="InterPro" id="IPR002013">
    <property type="entry name" value="SAC_dom"/>
</dbReference>
<gene>
    <name evidence="6" type="primary">FIG4</name>
    <name evidence="6" type="ORF">SLS60_008320</name>
</gene>
<dbReference type="PROSITE" id="PS50275">
    <property type="entry name" value="SAC"/>
    <property type="match status" value="1"/>
</dbReference>
<evidence type="ECO:0000256" key="4">
    <source>
        <dbReference type="SAM" id="MobiDB-lite"/>
    </source>
</evidence>
<keyword evidence="7" id="KW-1185">Reference proteome</keyword>
<feature type="region of interest" description="Disordered" evidence="4">
    <location>
        <begin position="1038"/>
        <end position="1072"/>
    </location>
</feature>
<keyword evidence="3" id="KW-0472">Membrane</keyword>
<organism evidence="6 7">
    <name type="scientific">Paraconiothyrium brasiliense</name>
    <dbReference type="NCBI Taxonomy" id="300254"/>
    <lineage>
        <taxon>Eukaryota</taxon>
        <taxon>Fungi</taxon>
        <taxon>Dikarya</taxon>
        <taxon>Ascomycota</taxon>
        <taxon>Pezizomycotina</taxon>
        <taxon>Dothideomycetes</taxon>
        <taxon>Pleosporomycetidae</taxon>
        <taxon>Pleosporales</taxon>
        <taxon>Massarineae</taxon>
        <taxon>Didymosphaeriaceae</taxon>
        <taxon>Paraconiothyrium</taxon>
    </lineage>
</organism>
<feature type="domain" description="SAC" evidence="5">
    <location>
        <begin position="265"/>
        <end position="623"/>
    </location>
</feature>
<dbReference type="Proteomes" id="UP001521785">
    <property type="component" value="Unassembled WGS sequence"/>
</dbReference>